<protein>
    <recommendedName>
        <fullName evidence="2">Transcription factor TFIIB cyclin-like domain-containing protein</fullName>
    </recommendedName>
</protein>
<dbReference type="Proteomes" id="UP000199752">
    <property type="component" value="Chromosome 7"/>
</dbReference>
<dbReference type="VEuPathDB" id="CryptoDB:GY17_00001934"/>
<dbReference type="VEuPathDB" id="CryptoDB:ChTU502y2012_407g0710"/>
<evidence type="ECO:0000313" key="1">
    <source>
        <dbReference type="EMBL" id="CUV07124.1"/>
    </source>
</evidence>
<dbReference type="VEuPathDB" id="CryptoDB:Chro.70172"/>
<dbReference type="VEuPathDB" id="CryptoDB:CHUDEA7_1450"/>
<gene>
    <name evidence="1" type="ORF">CHUDEA7_1450</name>
</gene>
<proteinExistence type="predicted"/>
<accession>A0A0S4TIA3</accession>
<dbReference type="AlphaFoldDB" id="A0A0S4TIA3"/>
<sequence>MRFVFTSDYNDDNSLSHSSYLNRPNAYGYSRKEFKARSLEHSSKTAKRILSHVIPELSISQFNESVRIFNAYLESYKNTPKSIPRIESLISASAYISVRKDGGYLSLLDIASRLKSKNYRSFASLIKRICTRLRIKNLPNPSIEESLNHVCYKVEKFLKEKTIQNANEQHQKETIIFQNPEKETDEIRNLMLDSLIKDSSIDLESKNLRNYNSNPGSFLNSMQHLKTKAEAKTSLDSLIKAKNFSLLILKTIALDQDHAFLNNHDDILNPLWLSNGVSSTPIISASLYFSFKLYCRNISFNDLLKATGISKSSIIKARRSLSHKLRLISQKLFPGWLSPDMLKCNSELPPTIIESLTKLIQSYYSNLKT</sequence>
<evidence type="ECO:0008006" key="2">
    <source>
        <dbReference type="Google" id="ProtNLM"/>
    </source>
</evidence>
<name>A0A0S4TIA3_CRYHO</name>
<reference evidence="1" key="1">
    <citation type="submission" date="2015-08" db="EMBL/GenBank/DDBJ databases">
        <authorList>
            <person name="Babu N.S."/>
            <person name="Beckwith C.J."/>
            <person name="Beseler K.G."/>
            <person name="Brison A."/>
            <person name="Carone J.V."/>
            <person name="Caskin T.P."/>
            <person name="Diamond M."/>
            <person name="Durham M.E."/>
            <person name="Foxe J.M."/>
            <person name="Go M."/>
            <person name="Henderson B.A."/>
            <person name="Jones I.B."/>
            <person name="McGettigan J.A."/>
            <person name="Micheletti S.J."/>
            <person name="Nasrallah M.E."/>
            <person name="Ortiz D."/>
            <person name="Piller C.R."/>
            <person name="Privatt S.R."/>
            <person name="Schneider S.L."/>
            <person name="Sharp S."/>
            <person name="Smith T.C."/>
            <person name="Stanton J.D."/>
            <person name="Ullery H.E."/>
            <person name="Wilson R.J."/>
            <person name="Serrano M.G."/>
            <person name="Buck G."/>
            <person name="Lee V."/>
            <person name="Wang Y."/>
            <person name="Carvalho R."/>
            <person name="Voegtly L."/>
            <person name="Shi R."/>
            <person name="Duckworth R."/>
            <person name="Johnson A."/>
            <person name="Loviza R."/>
            <person name="Walstead R."/>
            <person name="Shah Z."/>
            <person name="Kiflezghi M."/>
            <person name="Wade K."/>
            <person name="Ball S.L."/>
            <person name="Bradley K.W."/>
            <person name="Asai D.J."/>
            <person name="Bowman C.A."/>
            <person name="Russell D.A."/>
            <person name="Pope W.H."/>
            <person name="Jacobs-Sera D."/>
            <person name="Hendrix R.W."/>
            <person name="Hatfull G.F."/>
        </authorList>
    </citation>
    <scope>NUCLEOTIDE SEQUENCE [LARGE SCALE GENOMIC DNA]</scope>
</reference>
<dbReference type="EMBL" id="LN877953">
    <property type="protein sequence ID" value="CUV07124.1"/>
    <property type="molecule type" value="Genomic_DNA"/>
</dbReference>
<organism evidence="1">
    <name type="scientific">Cryptosporidium hominis</name>
    <dbReference type="NCBI Taxonomy" id="237895"/>
    <lineage>
        <taxon>Eukaryota</taxon>
        <taxon>Sar</taxon>
        <taxon>Alveolata</taxon>
        <taxon>Apicomplexa</taxon>
        <taxon>Conoidasida</taxon>
        <taxon>Coccidia</taxon>
        <taxon>Eucoccidiorida</taxon>
        <taxon>Eimeriorina</taxon>
        <taxon>Cryptosporidiidae</taxon>
        <taxon>Cryptosporidium</taxon>
    </lineage>
</organism>